<protein>
    <submittedName>
        <fullName evidence="1">Uncharacterized protein</fullName>
    </submittedName>
</protein>
<evidence type="ECO:0000313" key="1">
    <source>
        <dbReference type="EMBL" id="JAI00124.1"/>
    </source>
</evidence>
<sequence>MSEDCFKQRSWNWDHTGVGNGEVATGL</sequence>
<reference evidence="1" key="2">
    <citation type="journal article" date="2015" name="Fish Shellfish Immunol.">
        <title>Early steps in the European eel (Anguilla anguilla)-Vibrio vulnificus interaction in the gills: Role of the RtxA13 toxin.</title>
        <authorList>
            <person name="Callol A."/>
            <person name="Pajuelo D."/>
            <person name="Ebbesson L."/>
            <person name="Teles M."/>
            <person name="MacKenzie S."/>
            <person name="Amaro C."/>
        </authorList>
    </citation>
    <scope>NUCLEOTIDE SEQUENCE</scope>
</reference>
<reference evidence="1" key="1">
    <citation type="submission" date="2014-11" db="EMBL/GenBank/DDBJ databases">
        <authorList>
            <person name="Amaro Gonzalez C."/>
        </authorList>
    </citation>
    <scope>NUCLEOTIDE SEQUENCE</scope>
</reference>
<name>A0A0E9XEK4_ANGAN</name>
<proteinExistence type="predicted"/>
<accession>A0A0E9XEK4</accession>
<organism evidence="1">
    <name type="scientific">Anguilla anguilla</name>
    <name type="common">European freshwater eel</name>
    <name type="synonym">Muraena anguilla</name>
    <dbReference type="NCBI Taxonomy" id="7936"/>
    <lineage>
        <taxon>Eukaryota</taxon>
        <taxon>Metazoa</taxon>
        <taxon>Chordata</taxon>
        <taxon>Craniata</taxon>
        <taxon>Vertebrata</taxon>
        <taxon>Euteleostomi</taxon>
        <taxon>Actinopterygii</taxon>
        <taxon>Neopterygii</taxon>
        <taxon>Teleostei</taxon>
        <taxon>Anguilliformes</taxon>
        <taxon>Anguillidae</taxon>
        <taxon>Anguilla</taxon>
    </lineage>
</organism>
<dbReference type="EMBL" id="GBXM01008454">
    <property type="protein sequence ID" value="JAI00124.1"/>
    <property type="molecule type" value="Transcribed_RNA"/>
</dbReference>
<dbReference type="AlphaFoldDB" id="A0A0E9XEK4"/>